<dbReference type="Proteomes" id="UP000612352">
    <property type="component" value="Unassembled WGS sequence"/>
</dbReference>
<gene>
    <name evidence="2" type="ORF">I8D64_12315</name>
</gene>
<comment type="caution">
    <text evidence="2">The sequence shown here is derived from an EMBL/GenBank/DDBJ whole genome shotgun (WGS) entry which is preliminary data.</text>
</comment>
<feature type="compositionally biased region" description="Basic residues" evidence="1">
    <location>
        <begin position="17"/>
        <end position="28"/>
    </location>
</feature>
<accession>A0ABS1BC02</accession>
<dbReference type="SUPFAM" id="SSF55486">
    <property type="entry name" value="Metalloproteases ('zincins'), catalytic domain"/>
    <property type="match status" value="1"/>
</dbReference>
<dbReference type="CDD" id="cd12954">
    <property type="entry name" value="MMP_TTHA0227_like_1"/>
    <property type="match status" value="1"/>
</dbReference>
<dbReference type="RefSeq" id="WP_200503081.1">
    <property type="nucleotide sequence ID" value="NZ_JAEDAJ010000007.1"/>
</dbReference>
<protein>
    <submittedName>
        <fullName evidence="2">Metallopeptidase family protein</fullName>
    </submittedName>
</protein>
<name>A0ABS1BC02_9MICO</name>
<dbReference type="InterPro" id="IPR038555">
    <property type="entry name" value="Zincin_1_sf"/>
</dbReference>
<dbReference type="Pfam" id="PF06262">
    <property type="entry name" value="Zincin_1"/>
    <property type="match status" value="1"/>
</dbReference>
<evidence type="ECO:0000256" key="1">
    <source>
        <dbReference type="SAM" id="MobiDB-lite"/>
    </source>
</evidence>
<proteinExistence type="predicted"/>
<dbReference type="Gene3D" id="3.30.2010.20">
    <property type="match status" value="1"/>
</dbReference>
<evidence type="ECO:0000313" key="2">
    <source>
        <dbReference type="EMBL" id="MBK0332180.1"/>
    </source>
</evidence>
<feature type="region of interest" description="Disordered" evidence="1">
    <location>
        <begin position="1"/>
        <end position="37"/>
    </location>
</feature>
<sequence>MTGQRVLGGASGPVGRSRGRRRDRHGRGLRGDLLPPHLPGHLSRRELFEDTVLDAARALVERYPRRLEHLEVAVEEVPLTDPAPWEESAVALGRAFPADRDHPPRVVLFRRPIQTRCSLPGDLDLLVRQVLADQIASLLHLDPEDVDPEAWGED</sequence>
<organism evidence="2 3">
    <name type="scientific">Brachybacterium halotolerans</name>
    <dbReference type="NCBI Taxonomy" id="2795215"/>
    <lineage>
        <taxon>Bacteria</taxon>
        <taxon>Bacillati</taxon>
        <taxon>Actinomycetota</taxon>
        <taxon>Actinomycetes</taxon>
        <taxon>Micrococcales</taxon>
        <taxon>Dermabacteraceae</taxon>
        <taxon>Brachybacterium</taxon>
    </lineage>
</organism>
<reference evidence="2 3" key="1">
    <citation type="submission" date="2020-12" db="EMBL/GenBank/DDBJ databases">
        <title>Brachybacterium sp. MASK1Z-5, whole genome shotgun sequence.</title>
        <authorList>
            <person name="Tuo L."/>
        </authorList>
    </citation>
    <scope>NUCLEOTIDE SEQUENCE [LARGE SCALE GENOMIC DNA]</scope>
    <source>
        <strain evidence="2 3">MASK1Z-5</strain>
    </source>
</reference>
<evidence type="ECO:0000313" key="3">
    <source>
        <dbReference type="Proteomes" id="UP000612352"/>
    </source>
</evidence>
<dbReference type="InterPro" id="IPR010428">
    <property type="entry name" value="Zincin_1"/>
</dbReference>
<keyword evidence="3" id="KW-1185">Reference proteome</keyword>
<dbReference type="EMBL" id="JAEDAJ010000007">
    <property type="protein sequence ID" value="MBK0332180.1"/>
    <property type="molecule type" value="Genomic_DNA"/>
</dbReference>